<dbReference type="Pfam" id="PF02575">
    <property type="entry name" value="YbaB_DNA_bd"/>
    <property type="match status" value="1"/>
</dbReference>
<name>A0A543FW74_9PSEU</name>
<gene>
    <name evidence="2" type="ORF">FB388_5295</name>
</gene>
<dbReference type="EMBL" id="VFPH01000002">
    <property type="protein sequence ID" value="TQM38071.1"/>
    <property type="molecule type" value="Genomic_DNA"/>
</dbReference>
<dbReference type="Proteomes" id="UP000319818">
    <property type="component" value="Unassembled WGS sequence"/>
</dbReference>
<reference evidence="2 3" key="1">
    <citation type="submission" date="2019-06" db="EMBL/GenBank/DDBJ databases">
        <title>Sequencing the genomes of 1000 actinobacteria strains.</title>
        <authorList>
            <person name="Klenk H.-P."/>
        </authorList>
    </citation>
    <scope>NUCLEOTIDE SEQUENCE [LARGE SCALE GENOMIC DNA]</scope>
    <source>
        <strain evidence="2 3">DSM 45511</strain>
    </source>
</reference>
<dbReference type="GO" id="GO:0003677">
    <property type="term" value="F:DNA binding"/>
    <property type="evidence" value="ECO:0007669"/>
    <property type="project" value="UniProtKB-KW"/>
</dbReference>
<organism evidence="2 3">
    <name type="scientific">Pseudonocardia cypriaca</name>
    <dbReference type="NCBI Taxonomy" id="882449"/>
    <lineage>
        <taxon>Bacteria</taxon>
        <taxon>Bacillati</taxon>
        <taxon>Actinomycetota</taxon>
        <taxon>Actinomycetes</taxon>
        <taxon>Pseudonocardiales</taxon>
        <taxon>Pseudonocardiaceae</taxon>
        <taxon>Pseudonocardia</taxon>
    </lineage>
</organism>
<keyword evidence="2" id="KW-0238">DNA-binding</keyword>
<proteinExistence type="predicted"/>
<dbReference type="InterPro" id="IPR036894">
    <property type="entry name" value="YbaB-like_sf"/>
</dbReference>
<evidence type="ECO:0000313" key="2">
    <source>
        <dbReference type="EMBL" id="TQM38071.1"/>
    </source>
</evidence>
<keyword evidence="3" id="KW-1185">Reference proteome</keyword>
<accession>A0A543FW74</accession>
<dbReference type="OrthoDB" id="4762213at2"/>
<protein>
    <submittedName>
        <fullName evidence="2">YbaB/EbfC DNA-binding family protein</fullName>
    </submittedName>
</protein>
<dbReference type="Gene3D" id="3.30.1310.10">
    <property type="entry name" value="Nucleoid-associated protein YbaB-like domain"/>
    <property type="match status" value="1"/>
</dbReference>
<dbReference type="InterPro" id="IPR004401">
    <property type="entry name" value="YbaB/EbfC"/>
</dbReference>
<keyword evidence="1" id="KW-0175">Coiled coil</keyword>
<dbReference type="AlphaFoldDB" id="A0A543FW74"/>
<evidence type="ECO:0000256" key="1">
    <source>
        <dbReference type="SAM" id="Coils"/>
    </source>
</evidence>
<comment type="caution">
    <text evidence="2">The sequence shown here is derived from an EMBL/GenBank/DDBJ whole genome shotgun (WGS) entry which is preliminary data.</text>
</comment>
<dbReference type="SUPFAM" id="SSF82607">
    <property type="entry name" value="YbaB-like"/>
    <property type="match status" value="1"/>
</dbReference>
<feature type="coiled-coil region" evidence="1">
    <location>
        <begin position="7"/>
        <end position="34"/>
    </location>
</feature>
<dbReference type="RefSeq" id="WP_142104793.1">
    <property type="nucleotide sequence ID" value="NZ_VFPH01000002.1"/>
</dbReference>
<sequence length="114" mass="12408">MDGREWLAGYQDRLQDIRARAARAERALAAVAGRATSRDGAVTVTVDQAGALQHLELTEHAEVLSRKELAATVLDTARQARREAAAQAEAALVPVFGERSAAMEEFRRLAVPER</sequence>
<evidence type="ECO:0000313" key="3">
    <source>
        <dbReference type="Proteomes" id="UP000319818"/>
    </source>
</evidence>